<keyword evidence="2 8" id="KW-0831">Ubiquinone biosynthesis</keyword>
<dbReference type="PANTHER" id="PTHR11237">
    <property type="entry name" value="COENZYME Q10 BIOSYNTHESIS PROTEIN 7"/>
    <property type="match status" value="1"/>
</dbReference>
<keyword evidence="8" id="KW-0496">Mitochondrion</keyword>
<dbReference type="Proteomes" id="UP000565441">
    <property type="component" value="Unassembled WGS sequence"/>
</dbReference>
<feature type="domain" description="G-patch" evidence="12">
    <location>
        <begin position="821"/>
        <end position="867"/>
    </location>
</feature>
<dbReference type="InterPro" id="IPR011566">
    <property type="entry name" value="Ubq_synth_Coq7"/>
</dbReference>
<dbReference type="GO" id="GO:0008270">
    <property type="term" value="F:zinc ion binding"/>
    <property type="evidence" value="ECO:0007669"/>
    <property type="project" value="UniProtKB-KW"/>
</dbReference>
<organism evidence="13 14">
    <name type="scientific">Tricholomella constricta</name>
    <dbReference type="NCBI Taxonomy" id="117010"/>
    <lineage>
        <taxon>Eukaryota</taxon>
        <taxon>Fungi</taxon>
        <taxon>Dikarya</taxon>
        <taxon>Basidiomycota</taxon>
        <taxon>Agaricomycotina</taxon>
        <taxon>Agaricomycetes</taxon>
        <taxon>Agaricomycetidae</taxon>
        <taxon>Agaricales</taxon>
        <taxon>Tricholomatineae</taxon>
        <taxon>Lyophyllaceae</taxon>
        <taxon>Tricholomella</taxon>
    </lineage>
</organism>
<evidence type="ECO:0000259" key="12">
    <source>
        <dbReference type="PROSITE" id="PS50174"/>
    </source>
</evidence>
<name>A0A8H5HNI7_9AGAR</name>
<comment type="catalytic activity">
    <reaction evidence="8">
        <text>a 5-methoxy-2-methyl-3-(all-trans-polyprenyl)benzene-1,4-diol + AH2 + O2 = a 3-demethylubiquinol + A + H2O</text>
        <dbReference type="Rhea" id="RHEA:50908"/>
        <dbReference type="Rhea" id="RHEA-COMP:10859"/>
        <dbReference type="Rhea" id="RHEA-COMP:10914"/>
        <dbReference type="ChEBI" id="CHEBI:13193"/>
        <dbReference type="ChEBI" id="CHEBI:15377"/>
        <dbReference type="ChEBI" id="CHEBI:15379"/>
        <dbReference type="ChEBI" id="CHEBI:17499"/>
        <dbReference type="ChEBI" id="CHEBI:84167"/>
        <dbReference type="ChEBI" id="CHEBI:84422"/>
        <dbReference type="EC" id="1.14.99.60"/>
    </reaction>
</comment>
<feature type="binding site" evidence="8">
    <location>
        <position position="189"/>
    </location>
    <ligand>
        <name>Fe cation</name>
        <dbReference type="ChEBI" id="CHEBI:24875"/>
        <label>2</label>
    </ligand>
</feature>
<dbReference type="HAMAP" id="MF_01658">
    <property type="entry name" value="COQ7"/>
    <property type="match status" value="1"/>
</dbReference>
<reference evidence="13 14" key="1">
    <citation type="journal article" date="2020" name="ISME J.">
        <title>Uncovering the hidden diversity of litter-decomposition mechanisms in mushroom-forming fungi.</title>
        <authorList>
            <person name="Floudas D."/>
            <person name="Bentzer J."/>
            <person name="Ahren D."/>
            <person name="Johansson T."/>
            <person name="Persson P."/>
            <person name="Tunlid A."/>
        </authorList>
    </citation>
    <scope>NUCLEOTIDE SEQUENCE [LARGE SCALE GENOMIC DNA]</scope>
    <source>
        <strain evidence="13 14">CBS 661.87</strain>
    </source>
</reference>
<dbReference type="Gene3D" id="3.30.70.330">
    <property type="match status" value="1"/>
</dbReference>
<feature type="binding site" evidence="8">
    <location>
        <position position="192"/>
    </location>
    <ligand>
        <name>Fe cation</name>
        <dbReference type="ChEBI" id="CHEBI:24875"/>
        <label>2</label>
    </ligand>
</feature>
<keyword evidence="8" id="KW-0999">Mitochondrion inner membrane</keyword>
<dbReference type="GO" id="GO:0008682">
    <property type="term" value="F:3-demethoxyubiquinol 3-hydroxylase activity"/>
    <property type="evidence" value="ECO:0007669"/>
    <property type="project" value="UniProtKB-EC"/>
</dbReference>
<evidence type="ECO:0000256" key="3">
    <source>
        <dbReference type="ARBA" id="ARBA00022723"/>
    </source>
</evidence>
<dbReference type="OrthoDB" id="29523at2759"/>
<evidence type="ECO:0000256" key="2">
    <source>
        <dbReference type="ARBA" id="ARBA00022688"/>
    </source>
</evidence>
<comment type="subcellular location">
    <subcellularLocation>
        <location evidence="8">Mitochondrion inner membrane</location>
        <topology evidence="8">Peripheral membrane protein</topology>
        <orientation evidence="8">Matrix side</orientation>
    </subcellularLocation>
</comment>
<evidence type="ECO:0000256" key="8">
    <source>
        <dbReference type="HAMAP-Rule" id="MF_03194"/>
    </source>
</evidence>
<feature type="compositionally biased region" description="Pro residues" evidence="10">
    <location>
        <begin position="803"/>
        <end position="816"/>
    </location>
</feature>
<accession>A0A8H5HNI7</accession>
<keyword evidence="5 8" id="KW-0408">Iron</keyword>
<dbReference type="InterPro" id="IPR012677">
    <property type="entry name" value="Nucleotide-bd_a/b_plait_sf"/>
</dbReference>
<proteinExistence type="inferred from homology"/>
<comment type="caution">
    <text evidence="13">The sequence shown here is derived from an EMBL/GenBank/DDBJ whole genome shotgun (WGS) entry which is preliminary data.</text>
</comment>
<dbReference type="PANTHER" id="PTHR11237:SF4">
    <property type="entry name" value="5-DEMETHOXYUBIQUINONE HYDROXYLASE, MITOCHONDRIAL"/>
    <property type="match status" value="1"/>
</dbReference>
<dbReference type="InterPro" id="IPR009078">
    <property type="entry name" value="Ferritin-like_SF"/>
</dbReference>
<feature type="compositionally biased region" description="Basic and acidic residues" evidence="10">
    <location>
        <begin position="788"/>
        <end position="802"/>
    </location>
</feature>
<dbReference type="GO" id="GO:0031314">
    <property type="term" value="C:extrinsic component of mitochondrial inner membrane"/>
    <property type="evidence" value="ECO:0007669"/>
    <property type="project" value="UniProtKB-UniRule"/>
</dbReference>
<dbReference type="Pfam" id="PF03232">
    <property type="entry name" value="COQ7"/>
    <property type="match status" value="1"/>
</dbReference>
<feature type="binding site" evidence="8">
    <location>
        <position position="99"/>
    </location>
    <ligand>
        <name>Fe cation</name>
        <dbReference type="ChEBI" id="CHEBI:24875"/>
        <label>2</label>
    </ligand>
</feature>
<evidence type="ECO:0000256" key="10">
    <source>
        <dbReference type="SAM" id="MobiDB-lite"/>
    </source>
</evidence>
<dbReference type="AlphaFoldDB" id="A0A8H5HNI7"/>
<feature type="domain" description="C2H2-type" evidence="11">
    <location>
        <begin position="696"/>
        <end position="726"/>
    </location>
</feature>
<evidence type="ECO:0000256" key="9">
    <source>
        <dbReference type="PROSITE-ProRule" id="PRU00042"/>
    </source>
</evidence>
<feature type="binding site" evidence="8">
    <location>
        <position position="99"/>
    </location>
    <ligand>
        <name>Fe cation</name>
        <dbReference type="ChEBI" id="CHEBI:24875"/>
        <label>1</label>
    </ligand>
</feature>
<keyword evidence="4 8" id="KW-0560">Oxidoreductase</keyword>
<evidence type="ECO:0000313" key="14">
    <source>
        <dbReference type="Proteomes" id="UP000565441"/>
    </source>
</evidence>
<keyword evidence="3 8" id="KW-0479">Metal-binding</keyword>
<gene>
    <name evidence="8" type="primary">COQ7</name>
    <name evidence="13" type="ORF">D9615_001782</name>
</gene>
<sequence length="894" mass="97875">MLLPARNASRNTYAVFFRTLTTNSSLPSRMYTDPRHAGEPAVTTTPLNITPQQRKALDSALRVDQAGEVAANWIYKGQLFILGHDRQTGPIIQEMWDQEKKHLLVMNKLQMQHRIRPTILSEVAKVAGFGLGAVTALMGKEAAMACTEAVETVIGEHYDDQLEEMESLPQDHPSVPLLRDVVREFRDDELEHLDTAGFQGYDTSQGYDDGGHDRHRQGGDHFQDHGQDDRHQRPGFNKKRLTPSEPSPHVIFLGLDPDFTEADLQAYLTSSSKGFGFAQFTTTEHARAFVDPLFPFIQVPPPASHGASATTAYYKSIEMGTPSNGRRVKIDYSQSASPHDRGRLNRGNMNDGTRDIGNTQAPVLLFRGLDPLSGPQAIYQAMLYSSGPTMQGAKGMKRIILIKDKVTMASFGFAFVEFTDLASASAVLAATMSPSIHPAGFRISDRPVAASFAHPYSFQPVTDFLLRDEACLTSSMSLGGVEGSWVRYWDESSTVAVLEFKVEEPAQIAQPAKEKKEKKKKVDAEALTAPAAASALPVSDKPVMLSFSKGPTKATIAKPLTLGFSMDDVSGGDTTEQAEDLNAEAAKGKVIPSNTFHSNSKRQSILSCCRQEGGSSDREQEDCQQYQQMESSAREAHSRNKCFFGLDGYSVLTFNAPRIQAATPGPSSAKSSAKPATNGAPVSPEMDLEFSDVTGLMCLLCARQFKTLNQLKRHNKESDLHKARHFNAVYCRNSFGLTSPFKNFKDVNLRDIARQKVAARKGEATDLPKYRDRALERRVLFNQPDVPVPEKDVVTTKQKKFDAPPPPPSPPPPPANPAQDTSNVGNKLLKMMGWTEGTGLGTSGEGRVDPIQTAIYEHGAGLGASKGKEIGKYAQGYSGYVHMAQDAARERYGN</sequence>
<evidence type="ECO:0000256" key="6">
    <source>
        <dbReference type="ARBA" id="ARBA00023033"/>
    </source>
</evidence>
<dbReference type="EMBL" id="JAACJP010000002">
    <property type="protein sequence ID" value="KAF5386731.1"/>
    <property type="molecule type" value="Genomic_DNA"/>
</dbReference>
<dbReference type="CDD" id="cd01042">
    <property type="entry name" value="DMQH"/>
    <property type="match status" value="1"/>
</dbReference>
<dbReference type="PROSITE" id="PS50157">
    <property type="entry name" value="ZINC_FINGER_C2H2_2"/>
    <property type="match status" value="1"/>
</dbReference>
<dbReference type="SMART" id="SM00443">
    <property type="entry name" value="G_patch"/>
    <property type="match status" value="1"/>
</dbReference>
<dbReference type="GO" id="GO:0003676">
    <property type="term" value="F:nucleic acid binding"/>
    <property type="evidence" value="ECO:0007669"/>
    <property type="project" value="InterPro"/>
</dbReference>
<dbReference type="InterPro" id="IPR013087">
    <property type="entry name" value="Znf_C2H2_type"/>
</dbReference>
<feature type="compositionally biased region" description="Low complexity" evidence="10">
    <location>
        <begin position="661"/>
        <end position="677"/>
    </location>
</feature>
<dbReference type="Pfam" id="PF01585">
    <property type="entry name" value="G-patch"/>
    <property type="match status" value="1"/>
</dbReference>
<comment type="cofactor">
    <cofactor evidence="8">
        <name>Fe cation</name>
        <dbReference type="ChEBI" id="CHEBI:24875"/>
    </cofactor>
    <text evidence="8">Binds 2 iron ions per subunit.</text>
</comment>
<evidence type="ECO:0000256" key="5">
    <source>
        <dbReference type="ARBA" id="ARBA00023004"/>
    </source>
</evidence>
<feature type="binding site" evidence="8">
    <location>
        <position position="189"/>
    </location>
    <ligand>
        <name>Fe cation</name>
        <dbReference type="ChEBI" id="CHEBI:24875"/>
        <label>1</label>
    </ligand>
</feature>
<keyword evidence="9" id="KW-0863">Zinc-finger</keyword>
<keyword evidence="14" id="KW-1185">Reference proteome</keyword>
<feature type="compositionally biased region" description="Basic and acidic residues" evidence="10">
    <location>
        <begin position="209"/>
        <end position="232"/>
    </location>
</feature>
<keyword evidence="7 8" id="KW-0472">Membrane</keyword>
<evidence type="ECO:0000256" key="7">
    <source>
        <dbReference type="ARBA" id="ARBA00023136"/>
    </source>
</evidence>
<feature type="binding site" evidence="8">
    <location>
        <position position="151"/>
    </location>
    <ligand>
        <name>Fe cation</name>
        <dbReference type="ChEBI" id="CHEBI:24875"/>
        <label>2</label>
    </ligand>
</feature>
<dbReference type="UniPathway" id="UPA00232"/>
<feature type="binding site" evidence="8">
    <location>
        <position position="102"/>
    </location>
    <ligand>
        <name>Fe cation</name>
        <dbReference type="ChEBI" id="CHEBI:24875"/>
        <label>1</label>
    </ligand>
</feature>
<protein>
    <recommendedName>
        <fullName evidence="8">5-demethoxyubiquinone hydroxylase, mitochondrial</fullName>
        <shortName evidence="8">DMQ hydroxylase</shortName>
        <ecNumber evidence="8">1.14.99.60</ecNumber>
    </recommendedName>
    <alternativeName>
        <fullName evidence="8">Ubiquinone biosynthesis monooxygenase COQ7</fullName>
    </alternativeName>
</protein>
<evidence type="ECO:0000256" key="1">
    <source>
        <dbReference type="ARBA" id="ARBA00004749"/>
    </source>
</evidence>
<feature type="binding site" evidence="8">
    <location>
        <position position="68"/>
    </location>
    <ligand>
        <name>Fe cation</name>
        <dbReference type="ChEBI" id="CHEBI:24875"/>
        <label>1</label>
    </ligand>
</feature>
<feature type="region of interest" description="Disordered" evidence="10">
    <location>
        <begin position="786"/>
        <end position="823"/>
    </location>
</feature>
<evidence type="ECO:0000259" key="11">
    <source>
        <dbReference type="PROSITE" id="PS50157"/>
    </source>
</evidence>
<comment type="similarity">
    <text evidence="8">Belongs to the COQ7 family.</text>
</comment>
<dbReference type="InterPro" id="IPR000467">
    <property type="entry name" value="G_patch_dom"/>
</dbReference>
<dbReference type="InterPro" id="IPR035979">
    <property type="entry name" value="RBD_domain_sf"/>
</dbReference>
<evidence type="ECO:0000256" key="4">
    <source>
        <dbReference type="ARBA" id="ARBA00023002"/>
    </source>
</evidence>
<dbReference type="EC" id="1.14.99.60" evidence="8"/>
<dbReference type="SUPFAM" id="SSF54928">
    <property type="entry name" value="RNA-binding domain, RBD"/>
    <property type="match status" value="2"/>
</dbReference>
<keyword evidence="6 8" id="KW-0503">Monooxygenase</keyword>
<dbReference type="PROSITE" id="PS50174">
    <property type="entry name" value="G_PATCH"/>
    <property type="match status" value="1"/>
</dbReference>
<comment type="function">
    <text evidence="8">Catalyzes the hydroxylation of 2-polyprenyl-3-methyl-6-methoxy-1,4-benzoquinol (DMQH2) during ubiquinone biosynthesis. Has also a structural role in the COQ enzyme complex, stabilizing other COQ polypeptides.</text>
</comment>
<dbReference type="SUPFAM" id="SSF47240">
    <property type="entry name" value="Ferritin-like"/>
    <property type="match status" value="1"/>
</dbReference>
<dbReference type="GO" id="GO:0016709">
    <property type="term" value="F:oxidoreductase activity, acting on paired donors, with incorporation or reduction of molecular oxygen, NAD(P)H as one donor, and incorporation of one atom of oxygen"/>
    <property type="evidence" value="ECO:0007669"/>
    <property type="project" value="UniProtKB-UniRule"/>
</dbReference>
<evidence type="ECO:0000313" key="13">
    <source>
        <dbReference type="EMBL" id="KAF5386731.1"/>
    </source>
</evidence>
<comment type="pathway">
    <text evidence="1 8">Cofactor biosynthesis; ubiquinone biosynthesis.</text>
</comment>
<keyword evidence="9" id="KW-0862">Zinc</keyword>
<comment type="subunit">
    <text evidence="8">Component of a multi-subunit COQ enzyme complex, composed of at least COQ3, COQ4, COQ5, COQ6, COQ7 and COQ9.</text>
</comment>
<feature type="region of interest" description="Disordered" evidence="10">
    <location>
        <begin position="334"/>
        <end position="353"/>
    </location>
</feature>
<feature type="region of interest" description="Disordered" evidence="10">
    <location>
        <begin position="661"/>
        <end position="682"/>
    </location>
</feature>
<feature type="region of interest" description="Disordered" evidence="10">
    <location>
        <begin position="193"/>
        <end position="248"/>
    </location>
</feature>
<dbReference type="GO" id="GO:0006744">
    <property type="term" value="P:ubiquinone biosynthetic process"/>
    <property type="evidence" value="ECO:0007669"/>
    <property type="project" value="UniProtKB-UniRule"/>
</dbReference>